<evidence type="ECO:0000256" key="3">
    <source>
        <dbReference type="ARBA" id="ARBA00022491"/>
    </source>
</evidence>
<dbReference type="FunFam" id="1.25.40.790:FF:000003">
    <property type="entry name" value="CCR4-NOT transcription complex subunit 1"/>
    <property type="match status" value="1"/>
</dbReference>
<dbReference type="Pfam" id="PF12842">
    <property type="entry name" value="DUF3819"/>
    <property type="match status" value="1"/>
</dbReference>
<dbReference type="GO" id="GO:0000289">
    <property type="term" value="P:nuclear-transcribed mRNA poly(A) tail shortening"/>
    <property type="evidence" value="ECO:0007669"/>
    <property type="project" value="UniProtKB-ARBA"/>
</dbReference>
<evidence type="ECO:0000256" key="4">
    <source>
        <dbReference type="ARBA" id="ARBA00022692"/>
    </source>
</evidence>
<dbReference type="Pfam" id="PF16418">
    <property type="entry name" value="CNOT1_HEAT"/>
    <property type="match status" value="1"/>
</dbReference>
<feature type="domain" description="Survival protein SurE-like phosphatase/nucleotidase" evidence="16">
    <location>
        <begin position="2750"/>
        <end position="2962"/>
    </location>
</feature>
<dbReference type="GO" id="GO:0000932">
    <property type="term" value="C:P-body"/>
    <property type="evidence" value="ECO:0007669"/>
    <property type="project" value="TreeGrafter"/>
</dbReference>
<gene>
    <name evidence="23" type="ORF">PVAR5_3348</name>
</gene>
<evidence type="ECO:0000256" key="7">
    <source>
        <dbReference type="ARBA" id="ARBA00023015"/>
    </source>
</evidence>
<dbReference type="PANTHER" id="PTHR13162:SF8">
    <property type="entry name" value="CCR4-NOT TRANSCRIPTION COMPLEX SUBUNIT 1"/>
    <property type="match status" value="1"/>
</dbReference>
<evidence type="ECO:0000259" key="22">
    <source>
        <dbReference type="Pfam" id="PF25097"/>
    </source>
</evidence>
<comment type="subcellular location">
    <subcellularLocation>
        <location evidence="2">Endoplasmic reticulum membrane</location>
        <topology evidence="2">Multi-pass membrane protein</topology>
    </subcellularLocation>
    <subcellularLocation>
        <location evidence="1">Nucleus</location>
    </subcellularLocation>
</comment>
<dbReference type="InterPro" id="IPR007196">
    <property type="entry name" value="CCR4-Not_Not1_C"/>
</dbReference>
<feature type="domain" description="CCR4-NOT transcription complex subunit 1 TTP binding" evidence="20">
    <location>
        <begin position="866"/>
        <end position="1017"/>
    </location>
</feature>
<dbReference type="InterPro" id="IPR036523">
    <property type="entry name" value="SurE-like_sf"/>
</dbReference>
<dbReference type="OrthoDB" id="1933107at2759"/>
<dbReference type="GO" id="GO:0005789">
    <property type="term" value="C:endoplasmic reticulum membrane"/>
    <property type="evidence" value="ECO:0007669"/>
    <property type="project" value="UniProtKB-SubCell"/>
</dbReference>
<sequence>MESTVAYRVPTIHESNDVYWHAWWNAWCMTFPPPPPSTQSSIASGTDKSSSTRSARSQQSPWGSAPQSSLRRGLTPLATANLSSASSTAASARRPTQSSSPGAGFSTTSPLTSSFSSVLSSSNRLPGSRSGPSPISTPSPFTSLQTGSQQHQPGQPLSSPKSRALTPSASHLASATVGGGGSGGGGGTGPSRGAAFSPLSSGPTVNSPTGFSSDKPGSGANTSQSSLTKISVAQVFLLLDSITEKEGKEKWEAKAAQIHKLVDSNGMEVFSKYFRRLVTGNAPQIFPGTNKVVENAGNYPLLVQEMQKVAQDLDQAQKIAETIDTSDGDIFRDFDLSTFLDHFKLDPLVKVSLALAFKTANKSDLRAKADAILTNSTPQFLQSLATPSDISKDFSASFLGLTIERFILYPPRNFNEDVKTKLIYAASLRYQKLGSDIPPEISSGLQMLHFINPRLVLVRQLHSRGPKATSSQDAVSDTINSAGSDSWSEEHIGNALLFMVLSQYFRDYSLETFLKTVQTHYADKRVNWSTILRQFDREGLRIDAEPFAKLYSALLSVAMGDSALDVQRLWGGDWEHRDAQISFLTAFIMSGVDVTQIPNLRATFQADLFADGPEPVRLRGERAIRSPLRSLDAMRAIFDLALFSQASWATAESQLLIKSVVQHDLPVFLCSTLALPQPWTSVQQSFVLRTLVVFLLKQEEGYQLALHGVWKQDRQWVAEQLFTTFTQDPTTTAAIYEHAVEYGWLDYLLGFTNGLAIDLASLAHRKGSFDLEQWVRNAAQKGPMDMGSLLSKFLRIKAEDELHVQRKEQPAPQMVSLSVKTVFTLLSILEEYVGDRENLTPVQRICIQTYPRLINYGEGYDDIIDANGENGNALPEAIDKQMQELFGKMYHEELSLREILELMRRYKNSRDPAEQDLFACMVHGLIDEYHCYHEYPLEALTKTAVMFGGIINFRLIDGIPLKVGLGMILEAVRDHEPHDPMYKFGVEAIEQLIARLPEWVGFCHLLLQIPSLHGTTISQKAEEVLREQGNQAASEAEAARLNGVSDGQAATNGNVDELMASDGASRKFRSLHVDPPLRPDIYRDPDEEVQDKILFVLNNVSEQNIEIKLKDLKDVLRDEHHQWFASYLVEERAKLQPNFQQLYLDLLELLGDRTLWAEVLRETYVSAIRLLNAESTLNSSTDRSHLKNLGAWLGSLTIAKDKPIKHKNIYFKELLMEGFDTQRLMVVIPFTCKVLIQAAKSTVFRPPNPWLMDILSLLLELYHFAELKLNLKFEIEVLCKDLELDHKAIEPSMCIRDRAAHADDGISTANIPEGLEAFEDMSLAAINQGMRNERLSPAAIMSSLPSLDKILVFPSSASSMVDPNVLRQIVHSAVERAIAEIITPVVERSITIASISTVQLVSKDFAMEPDEEKVRHAAQIMVRQLAGSLALVTCKEPLKMSMTNYIRMIQQEYSEQPMPEGLILMCVNDNLDAACGIVEKAAEEKAIPEIEKVIEPQLEARRRHRATRPNEPFIDPSMNRWGLFIPEPYRQVPGGLNKEQLAIYEDFARQSRGPVSAHLQNISTDSGRQLPDVLQESYPAIPNLSTPAEQPAVPHQTPQAQQDARLQQTSLVGAQPQLNGFLEAQSPRDKIDTLVSDLQLAARNASEEHIKELGRESSVLQAYNQVLRTILSSPNGEDLARLTAVKICTTLYSQTERPLEIEVLVHLLAKICDMSSLVARYTWAILSEVDDEHMFNVPVTVALIDAGLLDLHRVDMILTKLILQKNTSALELLSNLMDRVLFNDEPSALRSDFSGSLEAMNQWLVEDSSLPIASEIIRKLRESGVPEVVDSLLGDKARAKRDQMEYIFSEWIGVYKFPGATDRTYYSFLKDMHQRQVMNNQEDSALFFRLSIDISVAMFEHESQNPNGSLDEAFLYIDALAKLVILLVKFQGESTGSVKASKPVYLNSILSLLVLVLNHHQIMRGEAFNQRVFFRLFSSILCEYSMNGLQQSDQHQDMMFAFANKFLSLQPKYAPAFVYGWLSLVSHRVFMSGMLNMPDEAGWGPYCEIMQALLSYIGEQLKPANVSYVAKDLYKGVLRILLILHHDFPEFVAENHFQFCNVIPAHCAQLRNLVLSAYPSSFQKLPDPFREGLKVERLEEIREAPKIAGDIVAPLQRAGIKDVVDSALQNNASEASIQQICDAIYNPPTKGSGLFMIPINVDVVLVNALVLYIGQSAVSAAASKGNSRAVFDSSPHSALLERLVKVLQPEARYYLLSAMANQLRYPNSHTYYFSFAILHLFGVDFSEQQESDIRQQIIRVLLERLIVHRPHPWGLIITLQELLQNRSYTFFRLLALSSIGLGSWSDVGARPAHRHLISFGSDVGQTTIYGSIFARCELRNMQARLGRPAYTDEEEEEDISPIARAVGLIASPFRAVVSKQAQRAYLGSLLFASASIILLGIATVAYWIFYFKFVPQIGLERDVHLQFGNGHPWGTAILDSELASLQPYDVSVTLDLPRTPSNLAAGNFMLDLSLHSRPSKSIMRAANTSTQVLSHSRRPAILTYASPVVDTAHKVARLPFYVFGWRKEAEALEVNMMEQVEFAKGWRNLPGSLRLEIQSTERMQVYSAKVKFLARYTGLRWFMYRWKITSFLVFTGMFWGVSMTSSAIAWLILSSLFGSGAKESQTPVKKEGRDDRPIKTEGETDSDSDSGKASLKRELGQIKQEEDSDDQALVDPRAAEADDEDDEGHLIRGSSGAGTDSGIGTSLESVVNDDGPPSNASSPYVHSLVLNLQSAGHVVSVVLPHQQRSWIGKAHLVGASVTPTYFRPGTLHKDDGTVHHLPRDEDDDGDEWILIDSTPASCVQIGLYHYFQDRGPIDLVISGPNYGRNTTALFSLSSGTIGGAMEAAVCGKKAIALSYAFSSRNHDPVVIAEASKHSVRLIEHLYKIWADGVDLYTINVPLEPGVSENKILYTNMLDNRWSSGSCFQATDADAAGEGPEVQEHNLRLAGETGELAANGSVDDKPKKKSKIQHKHFKWAPNFADVYRSVEESGPGNDGWAVKEGMTSVTPLKANFMHIPGLTQGEIKLSGAHAPALYYLVELDSPYVQPLIEDALRKQLRGPACHLISSLSDLPESSAPVLQYREYENLDFEHALAHPSSSLINSFVIRKALIRKHYLSNTVANWISKHPDSILKKHVKPAVDFEVDYAEFLDEALMEAYELRESLEANESKSEQDKEWWILKPGMSDRGQGIRLFNSEAQLQAIFEEWEESDDEDGEDEDEDGVEPSLDENAMKKNEQGVVTSQLRHFIAQPYIDPPLLLPSASNRKFHIRTYVLAAGSLNVYVFKEMLALFSGVPYQAPWEEADEVRDLARHLTNTCLQEGGSTNEGSVRRFWDLEDSAPGLTSNWKDNVFNQICAITGEIFEAAARGMLIHFQTLPNAFELFGVDFLVDEAGNAWLLELNAFPDFGQTGEDLKDIVVGRLFEEVVDVVVKPFFGLGKAPSPNDSMGLKLVANLDLGRKI</sequence>
<feature type="domain" description="CCR4-NOT transcription complex subunit 1 HEAT repeat" evidence="21">
    <location>
        <begin position="688"/>
        <end position="830"/>
    </location>
</feature>
<dbReference type="CDD" id="cd20710">
    <property type="entry name" value="NOT1_connector"/>
    <property type="match status" value="1"/>
</dbReference>
<dbReference type="Gene3D" id="3.40.1210.10">
    <property type="entry name" value="Survival protein SurE-like phosphatase/nucleotidase"/>
    <property type="match status" value="1"/>
</dbReference>
<dbReference type="InterPro" id="IPR038535">
    <property type="entry name" value="CNOT1_TTP_bind_sf"/>
</dbReference>
<dbReference type="Pfam" id="PF25097">
    <property type="entry name" value="ARM_Cnot1"/>
    <property type="match status" value="1"/>
</dbReference>
<feature type="compositionally biased region" description="Polar residues" evidence="14">
    <location>
        <begin position="198"/>
        <end position="212"/>
    </location>
</feature>
<dbReference type="GO" id="GO:0016787">
    <property type="term" value="F:hydrolase activity"/>
    <property type="evidence" value="ECO:0007669"/>
    <property type="project" value="InterPro"/>
</dbReference>
<dbReference type="GO" id="GO:0017148">
    <property type="term" value="P:negative regulation of translation"/>
    <property type="evidence" value="ECO:0007669"/>
    <property type="project" value="InterPro"/>
</dbReference>
<keyword evidence="8" id="KW-0443">Lipid metabolism</keyword>
<evidence type="ECO:0000256" key="1">
    <source>
        <dbReference type="ARBA" id="ARBA00004123"/>
    </source>
</evidence>
<dbReference type="GO" id="GO:0060090">
    <property type="term" value="F:molecular adaptor activity"/>
    <property type="evidence" value="ECO:0007669"/>
    <property type="project" value="TreeGrafter"/>
</dbReference>
<evidence type="ECO:0000256" key="11">
    <source>
        <dbReference type="ARBA" id="ARBA00023242"/>
    </source>
</evidence>
<feature type="transmembrane region" description="Helical" evidence="15">
    <location>
        <begin position="2424"/>
        <end position="2451"/>
    </location>
</feature>
<evidence type="ECO:0000256" key="6">
    <source>
        <dbReference type="ARBA" id="ARBA00022989"/>
    </source>
</evidence>
<dbReference type="SUPFAM" id="SSF64167">
    <property type="entry name" value="SurE-like"/>
    <property type="match status" value="1"/>
</dbReference>
<feature type="domain" description="CCR4-Not complex component Not1 C-terminal" evidence="17">
    <location>
        <begin position="1982"/>
        <end position="2333"/>
    </location>
</feature>
<dbReference type="FunFam" id="1.25.40.800:FF:000003">
    <property type="entry name" value="CCR4-NOT transcription complex subunit 1,putative"/>
    <property type="match status" value="1"/>
</dbReference>
<dbReference type="Gene3D" id="1.25.40.790">
    <property type="match status" value="1"/>
</dbReference>
<dbReference type="InterPro" id="IPR024557">
    <property type="entry name" value="CNOT1_dom_4"/>
</dbReference>
<feature type="compositionally biased region" description="Low complexity" evidence="14">
    <location>
        <begin position="49"/>
        <end position="60"/>
    </location>
</feature>
<dbReference type="FunFam" id="1.25.40.180:FF:000012">
    <property type="entry name" value="Ccr4-Not transcription complex subunit"/>
    <property type="match status" value="1"/>
</dbReference>
<evidence type="ECO:0000259" key="17">
    <source>
        <dbReference type="Pfam" id="PF04054"/>
    </source>
</evidence>
<dbReference type="Pfam" id="PF16417">
    <property type="entry name" value="CNOT1_TTP_bind"/>
    <property type="match status" value="1"/>
</dbReference>
<evidence type="ECO:0000256" key="8">
    <source>
        <dbReference type="ARBA" id="ARBA00023098"/>
    </source>
</evidence>
<dbReference type="Pfam" id="PF16415">
    <property type="entry name" value="CNOT1_CAF1_bind"/>
    <property type="match status" value="1"/>
</dbReference>
<evidence type="ECO:0000313" key="23">
    <source>
        <dbReference type="EMBL" id="GAD94719.1"/>
    </source>
</evidence>
<dbReference type="Gene3D" id="1.25.40.800">
    <property type="match status" value="1"/>
</dbReference>
<dbReference type="eggNOG" id="KOG4200">
    <property type="taxonomic scope" value="Eukaryota"/>
</dbReference>
<feature type="compositionally biased region" description="Gly residues" evidence="14">
    <location>
        <begin position="177"/>
        <end position="190"/>
    </location>
</feature>
<keyword evidence="7" id="KW-0805">Transcription regulation</keyword>
<dbReference type="InterPro" id="IPR032193">
    <property type="entry name" value="CNOT1_TTP_bind"/>
</dbReference>
<comment type="function">
    <text evidence="12">Acts as a component of the CCR4-NOT core complex, which in the nucleus seems to be a general transcription factor, and in the cytoplasm the major mRNA deadenylase involved in mRNA turnover. The NOT protein subcomplex negatively regulates the basal and activated transcription of many genes. Preferentially affects TC-type TATA element-dependent transcription. Could directly or indirectly inhibit component(s) of the general transcription machinery.</text>
</comment>
<keyword evidence="10" id="KW-0804">Transcription</keyword>
<dbReference type="InterPro" id="IPR032194">
    <property type="entry name" value="CNOT1_HEAT"/>
</dbReference>
<protein>
    <recommendedName>
        <fullName evidence="13">General negative regulator of transcription subunit 1</fullName>
    </recommendedName>
</protein>
<evidence type="ECO:0000313" key="24">
    <source>
        <dbReference type="Proteomes" id="UP000018001"/>
    </source>
</evidence>
<keyword evidence="11" id="KW-0539">Nucleus</keyword>
<accession>V5FCJ9</accession>
<dbReference type="HOGENOM" id="CLU_000286_1_0_1"/>
<dbReference type="InterPro" id="IPR032191">
    <property type="entry name" value="CNOT1_CAF1_bind"/>
</dbReference>
<feature type="region of interest" description="Disordered" evidence="14">
    <location>
        <begin position="35"/>
        <end position="224"/>
    </location>
</feature>
<evidence type="ECO:0000256" key="12">
    <source>
        <dbReference type="ARBA" id="ARBA00059181"/>
    </source>
</evidence>
<evidence type="ECO:0000256" key="5">
    <source>
        <dbReference type="ARBA" id="ARBA00022824"/>
    </source>
</evidence>
<evidence type="ECO:0000256" key="13">
    <source>
        <dbReference type="ARBA" id="ARBA00074459"/>
    </source>
</evidence>
<dbReference type="GO" id="GO:0140042">
    <property type="term" value="P:lipid droplet formation"/>
    <property type="evidence" value="ECO:0007669"/>
    <property type="project" value="UniProtKB-ARBA"/>
</dbReference>
<dbReference type="Gene3D" id="3.30.470.20">
    <property type="entry name" value="ATP-grasp fold, B domain"/>
    <property type="match status" value="1"/>
</dbReference>
<dbReference type="Gene3D" id="1.25.40.840">
    <property type="entry name" value="CCR4-NOT transcription complex subunit 1 TTP binding domain"/>
    <property type="match status" value="1"/>
</dbReference>
<keyword evidence="9 15" id="KW-0472">Membrane</keyword>
<dbReference type="PROSITE" id="PS51221">
    <property type="entry name" value="TTL"/>
    <property type="match status" value="1"/>
</dbReference>
<evidence type="ECO:0000256" key="15">
    <source>
        <dbReference type="SAM" id="Phobius"/>
    </source>
</evidence>
<feature type="region of interest" description="Disordered" evidence="14">
    <location>
        <begin position="3250"/>
        <end position="3276"/>
    </location>
</feature>
<dbReference type="InterPro" id="IPR004344">
    <property type="entry name" value="TTL/TTLL_fam"/>
</dbReference>
<reference evidence="24" key="1">
    <citation type="journal article" date="2014" name="Genome Announc.">
        <title>Draft genome sequence of the formaldehyde-resistant fungus Byssochlamys spectabilis No. 5 (anamorph Paecilomyces variotii No. 5) (NBRC109023).</title>
        <authorList>
            <person name="Oka T."/>
            <person name="Ekino K."/>
            <person name="Fukuda K."/>
            <person name="Nomura Y."/>
        </authorList>
    </citation>
    <scope>NUCLEOTIDE SEQUENCE [LARGE SCALE GENOMIC DNA]</scope>
    <source>
        <strain evidence="24">No. 5 / NBRC 109023</strain>
    </source>
</reference>
<evidence type="ECO:0000259" key="16">
    <source>
        <dbReference type="Pfam" id="PF01975"/>
    </source>
</evidence>
<feature type="domain" description="CCR4-NOT transcription complex subunit 1" evidence="18">
    <location>
        <begin position="1366"/>
        <end position="1505"/>
    </location>
</feature>
<feature type="compositionally biased region" description="Polar residues" evidence="14">
    <location>
        <begin position="38"/>
        <end position="48"/>
    </location>
</feature>
<dbReference type="InterPro" id="IPR009617">
    <property type="entry name" value="Seipin"/>
</dbReference>
<feature type="compositionally biased region" description="Polar residues" evidence="14">
    <location>
        <begin position="144"/>
        <end position="173"/>
    </location>
</feature>
<dbReference type="InterPro" id="IPR055454">
    <property type="entry name" value="CNOT1-like_NOT1_connector"/>
</dbReference>
<organism evidence="23 24">
    <name type="scientific">Byssochlamys spectabilis (strain No. 5 / NBRC 109023)</name>
    <name type="common">Paecilomyces variotii</name>
    <dbReference type="NCBI Taxonomy" id="1356009"/>
    <lineage>
        <taxon>Eukaryota</taxon>
        <taxon>Fungi</taxon>
        <taxon>Dikarya</taxon>
        <taxon>Ascomycota</taxon>
        <taxon>Pezizomycotina</taxon>
        <taxon>Eurotiomycetes</taxon>
        <taxon>Eurotiomycetidae</taxon>
        <taxon>Eurotiales</taxon>
        <taxon>Thermoascaceae</taxon>
        <taxon>Paecilomyces</taxon>
    </lineage>
</organism>
<evidence type="ECO:0000256" key="9">
    <source>
        <dbReference type="ARBA" id="ARBA00023136"/>
    </source>
</evidence>
<dbReference type="FunFam" id="1.25.40.840:FF:000002">
    <property type="entry name" value="Ccr4-Not transcription complex subunit (NOT1)"/>
    <property type="match status" value="1"/>
</dbReference>
<dbReference type="eggNOG" id="KOG2157">
    <property type="taxonomic scope" value="Eukaryota"/>
</dbReference>
<comment type="caution">
    <text evidence="23">The sequence shown here is derived from an EMBL/GenBank/DDBJ whole genome shotgun (WGS) entry which is preliminary data.</text>
</comment>
<dbReference type="GO" id="GO:0005634">
    <property type="term" value="C:nucleus"/>
    <property type="evidence" value="ECO:0007669"/>
    <property type="project" value="UniProtKB-SubCell"/>
</dbReference>
<feature type="domain" description="CCR4-NOT transcription complex subunit 1 CAF1-binding" evidence="19">
    <location>
        <begin position="1083"/>
        <end position="1301"/>
    </location>
</feature>
<feature type="transmembrane region" description="Helical" evidence="15">
    <location>
        <begin position="2631"/>
        <end position="2653"/>
    </location>
</feature>
<feature type="compositionally biased region" description="Basic and acidic residues" evidence="14">
    <location>
        <begin position="2668"/>
        <end position="2682"/>
    </location>
</feature>
<feature type="compositionally biased region" description="Polar residues" evidence="14">
    <location>
        <begin position="61"/>
        <end position="70"/>
    </location>
</feature>
<evidence type="ECO:0000259" key="20">
    <source>
        <dbReference type="Pfam" id="PF16417"/>
    </source>
</evidence>
<feature type="domain" description="CCR4-NOT transcription complex subunit 1-like NOT1 connector" evidence="22">
    <location>
        <begin position="1698"/>
        <end position="1807"/>
    </location>
</feature>
<dbReference type="PANTHER" id="PTHR13162">
    <property type="entry name" value="CCR4-NOT TRANSCRIPTION COMPLEX"/>
    <property type="match status" value="1"/>
</dbReference>
<keyword evidence="6 15" id="KW-1133">Transmembrane helix</keyword>
<evidence type="ECO:0000256" key="14">
    <source>
        <dbReference type="SAM" id="MobiDB-lite"/>
    </source>
</evidence>
<dbReference type="InterPro" id="IPR002828">
    <property type="entry name" value="SurE-like_Pase/nucleotidase"/>
</dbReference>
<proteinExistence type="predicted"/>
<dbReference type="Gene3D" id="1.25.40.180">
    <property type="match status" value="1"/>
</dbReference>
<feature type="compositionally biased region" description="Basic and acidic residues" evidence="14">
    <location>
        <begin position="2695"/>
        <end position="2705"/>
    </location>
</feature>
<dbReference type="InParanoid" id="V5FCJ9"/>
<evidence type="ECO:0000259" key="19">
    <source>
        <dbReference type="Pfam" id="PF16415"/>
    </source>
</evidence>
<evidence type="ECO:0000259" key="21">
    <source>
        <dbReference type="Pfam" id="PF16418"/>
    </source>
</evidence>
<dbReference type="Pfam" id="PF03133">
    <property type="entry name" value="TTL"/>
    <property type="match status" value="1"/>
</dbReference>
<dbReference type="Pfam" id="PF01975">
    <property type="entry name" value="SurE"/>
    <property type="match status" value="1"/>
</dbReference>
<feature type="region of interest" description="Disordered" evidence="14">
    <location>
        <begin position="2662"/>
        <end position="2760"/>
    </location>
</feature>
<dbReference type="SUPFAM" id="SSF56059">
    <property type="entry name" value="Glutathione synthetase ATP-binding domain-like"/>
    <property type="match status" value="1"/>
</dbReference>
<dbReference type="eggNOG" id="KOG1831">
    <property type="taxonomic scope" value="Eukaryota"/>
</dbReference>
<keyword evidence="24" id="KW-1185">Reference proteome</keyword>
<keyword evidence="3" id="KW-0678">Repressor</keyword>
<dbReference type="GO" id="GO:0030015">
    <property type="term" value="C:CCR4-NOT core complex"/>
    <property type="evidence" value="ECO:0007669"/>
    <property type="project" value="InterPro"/>
</dbReference>
<evidence type="ECO:0000256" key="10">
    <source>
        <dbReference type="ARBA" id="ARBA00023163"/>
    </source>
</evidence>
<evidence type="ECO:0000256" key="2">
    <source>
        <dbReference type="ARBA" id="ARBA00004477"/>
    </source>
</evidence>
<dbReference type="Proteomes" id="UP000018001">
    <property type="component" value="Unassembled WGS sequence"/>
</dbReference>
<dbReference type="Pfam" id="PF04054">
    <property type="entry name" value="Not1"/>
    <property type="match status" value="1"/>
</dbReference>
<dbReference type="NCBIfam" id="TIGR00087">
    <property type="entry name" value="surE"/>
    <property type="match status" value="1"/>
</dbReference>
<dbReference type="GO" id="GO:0006629">
    <property type="term" value="P:lipid metabolic process"/>
    <property type="evidence" value="ECO:0007669"/>
    <property type="project" value="UniProtKB-KW"/>
</dbReference>
<keyword evidence="5" id="KW-0256">Endoplasmic reticulum</keyword>
<dbReference type="Pfam" id="PF06775">
    <property type="entry name" value="Seipin"/>
    <property type="match status" value="1"/>
</dbReference>
<dbReference type="InterPro" id="IPR040398">
    <property type="entry name" value="Not1"/>
</dbReference>
<dbReference type="CDD" id="cd23995">
    <property type="entry name" value="Seipin_BSCL2_like"/>
    <property type="match status" value="1"/>
</dbReference>
<name>V5FCJ9_BYSSN</name>
<feature type="compositionally biased region" description="Acidic residues" evidence="14">
    <location>
        <begin position="3250"/>
        <end position="3269"/>
    </location>
</feature>
<dbReference type="EMBL" id="BAUL01000098">
    <property type="protein sequence ID" value="GAD94719.1"/>
    <property type="molecule type" value="Genomic_DNA"/>
</dbReference>
<feature type="compositionally biased region" description="Low complexity" evidence="14">
    <location>
        <begin position="74"/>
        <end position="143"/>
    </location>
</feature>
<keyword evidence="4 15" id="KW-0812">Transmembrane</keyword>
<evidence type="ECO:0000259" key="18">
    <source>
        <dbReference type="Pfam" id="PF12842"/>
    </source>
</evidence>